<evidence type="ECO:0000313" key="3">
    <source>
        <dbReference type="Proteomes" id="UP000655410"/>
    </source>
</evidence>
<dbReference type="Proteomes" id="UP000655410">
    <property type="component" value="Unassembled WGS sequence"/>
</dbReference>
<dbReference type="EMBL" id="BMNI01000001">
    <property type="protein sequence ID" value="GGO86529.1"/>
    <property type="molecule type" value="Genomic_DNA"/>
</dbReference>
<organism evidence="2 3">
    <name type="scientific">Nocardioides phosphati</name>
    <dbReference type="NCBI Taxonomy" id="1867775"/>
    <lineage>
        <taxon>Bacteria</taxon>
        <taxon>Bacillati</taxon>
        <taxon>Actinomycetota</taxon>
        <taxon>Actinomycetes</taxon>
        <taxon>Propionibacteriales</taxon>
        <taxon>Nocardioidaceae</taxon>
        <taxon>Nocardioides</taxon>
    </lineage>
</organism>
<evidence type="ECO:0008006" key="4">
    <source>
        <dbReference type="Google" id="ProtNLM"/>
    </source>
</evidence>
<comment type="caution">
    <text evidence="2">The sequence shown here is derived from an EMBL/GenBank/DDBJ whole genome shotgun (WGS) entry which is preliminary data.</text>
</comment>
<proteinExistence type="predicted"/>
<evidence type="ECO:0000313" key="2">
    <source>
        <dbReference type="EMBL" id="GGO86529.1"/>
    </source>
</evidence>
<feature type="region of interest" description="Disordered" evidence="1">
    <location>
        <begin position="290"/>
        <end position="315"/>
    </location>
</feature>
<name>A0ABQ2N883_9ACTN</name>
<dbReference type="RefSeq" id="WP_188782748.1">
    <property type="nucleotide sequence ID" value="NZ_BMNI01000001.1"/>
</dbReference>
<keyword evidence="3" id="KW-1185">Reference proteome</keyword>
<sequence>MKRELKVAIGATALLAGAASVVVVGGATSGTAAGVPSSAYGITASLAGNELVAPTPFVTSTDGTLQSDSVATIPVPDIANVGLVEVTAENNHATSDVAGVTVSGTSLTSGALAPVGDALAPVLTQLNTICDQLNSATTVLLDPVSTQLTNLVNQLGAGLAPLTQPDNGGVLTNAELLSNLTPVCDALNNLGELISIGAVTAECTGDTGTSHVGNISLLGLPVVLPLGTNQALSDGALGALAPVVDLKLNTQTKNADGTFSVTALQLDLLSATGSPVVHLEIGHVTCGNVTNDTPPSEVPSAPAPKPIKTDVPVTG</sequence>
<accession>A0ABQ2N883</accession>
<reference evidence="3" key="1">
    <citation type="journal article" date="2019" name="Int. J. Syst. Evol. Microbiol.">
        <title>The Global Catalogue of Microorganisms (GCM) 10K type strain sequencing project: providing services to taxonomists for standard genome sequencing and annotation.</title>
        <authorList>
            <consortium name="The Broad Institute Genomics Platform"/>
            <consortium name="The Broad Institute Genome Sequencing Center for Infectious Disease"/>
            <person name="Wu L."/>
            <person name="Ma J."/>
        </authorList>
    </citation>
    <scope>NUCLEOTIDE SEQUENCE [LARGE SCALE GENOMIC DNA]</scope>
    <source>
        <strain evidence="3">CGMCC 4.7371</strain>
    </source>
</reference>
<protein>
    <recommendedName>
        <fullName evidence="4">Choice-of-anchor G family protein</fullName>
    </recommendedName>
</protein>
<evidence type="ECO:0000256" key="1">
    <source>
        <dbReference type="SAM" id="MobiDB-lite"/>
    </source>
</evidence>
<gene>
    <name evidence="2" type="ORF">GCM10011584_09070</name>
</gene>